<feature type="transmembrane region" description="Helical" evidence="1">
    <location>
        <begin position="6"/>
        <end position="25"/>
    </location>
</feature>
<evidence type="ECO:0000313" key="4">
    <source>
        <dbReference type="Proteomes" id="UP000254263"/>
    </source>
</evidence>
<keyword evidence="1" id="KW-1133">Transmembrane helix</keyword>
<evidence type="ECO:0000259" key="2">
    <source>
        <dbReference type="Pfam" id="PF19762"/>
    </source>
</evidence>
<feature type="domain" description="DUF6249" evidence="2">
    <location>
        <begin position="7"/>
        <end position="119"/>
    </location>
</feature>
<protein>
    <recommendedName>
        <fullName evidence="2">DUF6249 domain-containing protein</fullName>
    </recommendedName>
</protein>
<evidence type="ECO:0000256" key="1">
    <source>
        <dbReference type="SAM" id="Phobius"/>
    </source>
</evidence>
<keyword evidence="1" id="KW-0472">Membrane</keyword>
<sequence length="131" mass="15038">MDGLFAALIVGIIFWVIFKIFELFVRRSERLKIIDHISDLPDGKVLSENLFPKHVTLSDRLSIKIASLIIGMAFGIGLFFLFSLFNYDLIRQADTYFYDYNSVFLIALVLLFGGLGLLIPSLYFYKKDKKA</sequence>
<dbReference type="Pfam" id="PF19762">
    <property type="entry name" value="DUF6249"/>
    <property type="match status" value="1"/>
</dbReference>
<proteinExistence type="predicted"/>
<dbReference type="EMBL" id="UGTI01000001">
    <property type="protein sequence ID" value="SUB78528.1"/>
    <property type="molecule type" value="Genomic_DNA"/>
</dbReference>
<feature type="transmembrane region" description="Helical" evidence="1">
    <location>
        <begin position="61"/>
        <end position="82"/>
    </location>
</feature>
<organism evidence="3 4">
    <name type="scientific">Porphyromonas macacae</name>
    <dbReference type="NCBI Taxonomy" id="28115"/>
    <lineage>
        <taxon>Bacteria</taxon>
        <taxon>Pseudomonadati</taxon>
        <taxon>Bacteroidota</taxon>
        <taxon>Bacteroidia</taxon>
        <taxon>Bacteroidales</taxon>
        <taxon>Porphyromonadaceae</taxon>
        <taxon>Porphyromonas</taxon>
    </lineage>
</organism>
<dbReference type="InterPro" id="IPR046216">
    <property type="entry name" value="DUF6249"/>
</dbReference>
<dbReference type="RefSeq" id="WP_018360884.1">
    <property type="nucleotide sequence ID" value="NZ_JRFB01000011.1"/>
</dbReference>
<dbReference type="Proteomes" id="UP000254263">
    <property type="component" value="Unassembled WGS sequence"/>
</dbReference>
<feature type="transmembrane region" description="Helical" evidence="1">
    <location>
        <begin position="102"/>
        <end position="125"/>
    </location>
</feature>
<name>A0A379DJH0_9PORP</name>
<gene>
    <name evidence="3" type="ORF">NCTC13100_01706</name>
</gene>
<dbReference type="AlphaFoldDB" id="A0A379DJH0"/>
<accession>A0A379DJH0</accession>
<evidence type="ECO:0000313" key="3">
    <source>
        <dbReference type="EMBL" id="SUB78528.1"/>
    </source>
</evidence>
<keyword evidence="1" id="KW-0812">Transmembrane</keyword>
<reference evidence="3 4" key="1">
    <citation type="submission" date="2018-06" db="EMBL/GenBank/DDBJ databases">
        <authorList>
            <consortium name="Pathogen Informatics"/>
            <person name="Doyle S."/>
        </authorList>
    </citation>
    <scope>NUCLEOTIDE SEQUENCE [LARGE SCALE GENOMIC DNA]</scope>
    <source>
        <strain evidence="3 4">NCTC13100</strain>
    </source>
</reference>